<accession>A0A4Z2EXC5</accession>
<gene>
    <name evidence="2" type="ORF">EYF80_056437</name>
</gene>
<evidence type="ECO:0000256" key="1">
    <source>
        <dbReference type="SAM" id="MobiDB-lite"/>
    </source>
</evidence>
<sequence>MEAPGGDTMEAPRGDTMEAPGGDTMEAPGGDTMEAPGSGVPDPMKRCVHHVHRVPDPMKRRVHRVPDPMKRRVHRVPDPMKRRVHRVHRVPDPMKRRVHCVPDPMKRRAPWWWSTVLVLDQPWPTQESSTRTRLGPEAGPGFTWRSPGSSRCRGCGREDAPQRRDARLVLEGPVLRHRAVEVALDLLGGQRAQPHGLLHQVAIVTGVGRHLILCSWTQRGTCEY</sequence>
<keyword evidence="3" id="KW-1185">Reference proteome</keyword>
<proteinExistence type="predicted"/>
<evidence type="ECO:0000313" key="2">
    <source>
        <dbReference type="EMBL" id="TNN33403.1"/>
    </source>
</evidence>
<name>A0A4Z2EXC5_9TELE</name>
<feature type="region of interest" description="Disordered" evidence="1">
    <location>
        <begin position="124"/>
        <end position="158"/>
    </location>
</feature>
<reference evidence="2 3" key="1">
    <citation type="submission" date="2019-03" db="EMBL/GenBank/DDBJ databases">
        <title>First draft genome of Liparis tanakae, snailfish: a comprehensive survey of snailfish specific genes.</title>
        <authorList>
            <person name="Kim W."/>
            <person name="Song I."/>
            <person name="Jeong J.-H."/>
            <person name="Kim D."/>
            <person name="Kim S."/>
            <person name="Ryu S."/>
            <person name="Song J.Y."/>
            <person name="Lee S.K."/>
        </authorList>
    </citation>
    <scope>NUCLEOTIDE SEQUENCE [LARGE SCALE GENOMIC DNA]</scope>
    <source>
        <tissue evidence="2">Muscle</tissue>
    </source>
</reference>
<comment type="caution">
    <text evidence="2">The sequence shown here is derived from an EMBL/GenBank/DDBJ whole genome shotgun (WGS) entry which is preliminary data.</text>
</comment>
<evidence type="ECO:0000313" key="3">
    <source>
        <dbReference type="Proteomes" id="UP000314294"/>
    </source>
</evidence>
<dbReference type="AlphaFoldDB" id="A0A4Z2EXC5"/>
<dbReference type="EMBL" id="SRLO01002254">
    <property type="protein sequence ID" value="TNN33403.1"/>
    <property type="molecule type" value="Genomic_DNA"/>
</dbReference>
<organism evidence="2 3">
    <name type="scientific">Liparis tanakae</name>
    <name type="common">Tanaka's snailfish</name>
    <dbReference type="NCBI Taxonomy" id="230148"/>
    <lineage>
        <taxon>Eukaryota</taxon>
        <taxon>Metazoa</taxon>
        <taxon>Chordata</taxon>
        <taxon>Craniata</taxon>
        <taxon>Vertebrata</taxon>
        <taxon>Euteleostomi</taxon>
        <taxon>Actinopterygii</taxon>
        <taxon>Neopterygii</taxon>
        <taxon>Teleostei</taxon>
        <taxon>Neoteleostei</taxon>
        <taxon>Acanthomorphata</taxon>
        <taxon>Eupercaria</taxon>
        <taxon>Perciformes</taxon>
        <taxon>Cottioidei</taxon>
        <taxon>Cottales</taxon>
        <taxon>Liparidae</taxon>
        <taxon>Liparis</taxon>
    </lineage>
</organism>
<dbReference type="Proteomes" id="UP000314294">
    <property type="component" value="Unassembled WGS sequence"/>
</dbReference>
<protein>
    <submittedName>
        <fullName evidence="2">Uncharacterized protein</fullName>
    </submittedName>
</protein>
<feature type="region of interest" description="Disordered" evidence="1">
    <location>
        <begin position="1"/>
        <end position="45"/>
    </location>
</feature>